<evidence type="ECO:0000313" key="3">
    <source>
        <dbReference type="Proteomes" id="UP000671828"/>
    </source>
</evidence>
<evidence type="ECO:0000313" key="2">
    <source>
        <dbReference type="EMBL" id="QTR01835.1"/>
    </source>
</evidence>
<feature type="compositionally biased region" description="Low complexity" evidence="1">
    <location>
        <begin position="1"/>
        <end position="49"/>
    </location>
</feature>
<feature type="compositionally biased region" description="Low complexity" evidence="1">
    <location>
        <begin position="78"/>
        <end position="119"/>
    </location>
</feature>
<name>A0A8T8HTH0_9PSEU</name>
<feature type="region of interest" description="Disordered" evidence="1">
    <location>
        <begin position="1"/>
        <end position="213"/>
    </location>
</feature>
<reference evidence="2" key="1">
    <citation type="submission" date="2021-04" db="EMBL/GenBank/DDBJ databases">
        <title>Saccharothrix algeriensis WGS.</title>
        <authorList>
            <person name="Stuskova K."/>
            <person name="Hakalova E."/>
            <person name="Tebbal A.B."/>
            <person name="Eichmeier A."/>
        </authorList>
    </citation>
    <scope>NUCLEOTIDE SEQUENCE</scope>
    <source>
        <strain evidence="2">NRRL B-24137</strain>
    </source>
</reference>
<evidence type="ECO:0000256" key="1">
    <source>
        <dbReference type="SAM" id="MobiDB-lite"/>
    </source>
</evidence>
<sequence length="213" mass="21469">MPSGVAASSVPSSRHVSGTQSSSPSSTVARASGIHGGSSSRVSGAAVDAVTRRAPELSCATTTAHPARMIFGTPSVNTSRPPAGSSATTSTSSSSRWVSSTPAYGRTASTSTPSTDSAAVISTSGSRPEGSSTTRSSMARPAPRSTTSTLRMSAPVSPIAEATAPRAPGRSGSWTRIRKDTVHASKGLGSGFPADDSRRRGFAFRSTGRVVGR</sequence>
<dbReference type="Proteomes" id="UP000671828">
    <property type="component" value="Chromosome"/>
</dbReference>
<gene>
    <name evidence="2" type="ORF">J7S33_21490</name>
</gene>
<dbReference type="AlphaFoldDB" id="A0A8T8HTH0"/>
<proteinExistence type="predicted"/>
<dbReference type="EMBL" id="CP072788">
    <property type="protein sequence ID" value="QTR01835.1"/>
    <property type="molecule type" value="Genomic_DNA"/>
</dbReference>
<feature type="compositionally biased region" description="Polar residues" evidence="1">
    <location>
        <begin position="120"/>
        <end position="137"/>
    </location>
</feature>
<accession>A0A8T8HTH0</accession>
<organism evidence="2 3">
    <name type="scientific">Saccharothrix algeriensis</name>
    <dbReference type="NCBI Taxonomy" id="173560"/>
    <lineage>
        <taxon>Bacteria</taxon>
        <taxon>Bacillati</taxon>
        <taxon>Actinomycetota</taxon>
        <taxon>Actinomycetes</taxon>
        <taxon>Pseudonocardiales</taxon>
        <taxon>Pseudonocardiaceae</taxon>
        <taxon>Saccharothrix</taxon>
    </lineage>
</organism>
<protein>
    <submittedName>
        <fullName evidence="2">Uncharacterized protein</fullName>
    </submittedName>
</protein>